<name>A0A0L9V383_PHAAN</name>
<dbReference type="AlphaFoldDB" id="A0A0L9V383"/>
<protein>
    <submittedName>
        <fullName evidence="1">Uncharacterized protein</fullName>
    </submittedName>
</protein>
<proteinExistence type="predicted"/>
<dbReference type="EMBL" id="CM003378">
    <property type="protein sequence ID" value="KOM49500.1"/>
    <property type="molecule type" value="Genomic_DNA"/>
</dbReference>
<reference evidence="2" key="1">
    <citation type="journal article" date="2015" name="Proc. Natl. Acad. Sci. U.S.A.">
        <title>Genome sequencing of adzuki bean (Vigna angularis) provides insight into high starch and low fat accumulation and domestication.</title>
        <authorList>
            <person name="Yang K."/>
            <person name="Tian Z."/>
            <person name="Chen C."/>
            <person name="Luo L."/>
            <person name="Zhao B."/>
            <person name="Wang Z."/>
            <person name="Yu L."/>
            <person name="Li Y."/>
            <person name="Sun Y."/>
            <person name="Li W."/>
            <person name="Chen Y."/>
            <person name="Li Y."/>
            <person name="Zhang Y."/>
            <person name="Ai D."/>
            <person name="Zhao J."/>
            <person name="Shang C."/>
            <person name="Ma Y."/>
            <person name="Wu B."/>
            <person name="Wang M."/>
            <person name="Gao L."/>
            <person name="Sun D."/>
            <person name="Zhang P."/>
            <person name="Guo F."/>
            <person name="Wang W."/>
            <person name="Li Y."/>
            <person name="Wang J."/>
            <person name="Varshney R.K."/>
            <person name="Wang J."/>
            <person name="Ling H.Q."/>
            <person name="Wan P."/>
        </authorList>
    </citation>
    <scope>NUCLEOTIDE SEQUENCE</scope>
    <source>
        <strain evidence="2">cv. Jingnong 6</strain>
    </source>
</reference>
<dbReference type="Proteomes" id="UP000053144">
    <property type="component" value="Chromosome 8"/>
</dbReference>
<evidence type="ECO:0000313" key="1">
    <source>
        <dbReference type="EMBL" id="KOM49500.1"/>
    </source>
</evidence>
<gene>
    <name evidence="1" type="ORF">LR48_Vigan08g032700</name>
</gene>
<accession>A0A0L9V383</accession>
<evidence type="ECO:0000313" key="2">
    <source>
        <dbReference type="Proteomes" id="UP000053144"/>
    </source>
</evidence>
<organism evidence="1 2">
    <name type="scientific">Phaseolus angularis</name>
    <name type="common">Azuki bean</name>
    <name type="synonym">Vigna angularis</name>
    <dbReference type="NCBI Taxonomy" id="3914"/>
    <lineage>
        <taxon>Eukaryota</taxon>
        <taxon>Viridiplantae</taxon>
        <taxon>Streptophyta</taxon>
        <taxon>Embryophyta</taxon>
        <taxon>Tracheophyta</taxon>
        <taxon>Spermatophyta</taxon>
        <taxon>Magnoliopsida</taxon>
        <taxon>eudicotyledons</taxon>
        <taxon>Gunneridae</taxon>
        <taxon>Pentapetalae</taxon>
        <taxon>rosids</taxon>
        <taxon>fabids</taxon>
        <taxon>Fabales</taxon>
        <taxon>Fabaceae</taxon>
        <taxon>Papilionoideae</taxon>
        <taxon>50 kb inversion clade</taxon>
        <taxon>NPAAA clade</taxon>
        <taxon>indigoferoid/millettioid clade</taxon>
        <taxon>Phaseoleae</taxon>
        <taxon>Vigna</taxon>
    </lineage>
</organism>
<dbReference type="Gramene" id="KOM49500">
    <property type="protein sequence ID" value="KOM49500"/>
    <property type="gene ID" value="LR48_Vigan08g032700"/>
</dbReference>
<sequence length="134" mass="15129">MEGATTWLIESSRLEDAHVKNGGVASSSYVEKGEECLAGMSWNEEDDSKRCTQASRIFGSTLGVWSGVRPEARRKRCCHVMGWNWRSILVFPEAQNECLEKCVKQLIHGLGPVEAATCKMERRPRLKQNSEKEE</sequence>